<accession>A0A7H8TEX9</accession>
<feature type="transmembrane region" description="Helical" evidence="1">
    <location>
        <begin position="51"/>
        <end position="69"/>
    </location>
</feature>
<keyword evidence="3" id="KW-1185">Reference proteome</keyword>
<reference evidence="2 3" key="1">
    <citation type="submission" date="2020-06" db="EMBL/GenBank/DDBJ databases">
        <title>Genome mining for natural products.</title>
        <authorList>
            <person name="Zhang B."/>
            <person name="Shi J."/>
            <person name="Ge H."/>
        </authorList>
    </citation>
    <scope>NUCLEOTIDE SEQUENCE [LARGE SCALE GENOMIC DNA]</scope>
    <source>
        <strain evidence="2 3">NA02069</strain>
    </source>
</reference>
<organism evidence="2 3">
    <name type="scientific">Streptomyces chartreusis</name>
    <dbReference type="NCBI Taxonomy" id="1969"/>
    <lineage>
        <taxon>Bacteria</taxon>
        <taxon>Bacillati</taxon>
        <taxon>Actinomycetota</taxon>
        <taxon>Actinomycetes</taxon>
        <taxon>Kitasatosporales</taxon>
        <taxon>Streptomycetaceae</taxon>
        <taxon>Streptomyces</taxon>
    </lineage>
</organism>
<dbReference type="EMBL" id="CP056041">
    <property type="protein sequence ID" value="QKZ21955.1"/>
    <property type="molecule type" value="Genomic_DNA"/>
</dbReference>
<keyword evidence="1" id="KW-1133">Transmembrane helix</keyword>
<evidence type="ECO:0000313" key="3">
    <source>
        <dbReference type="Proteomes" id="UP000509418"/>
    </source>
</evidence>
<gene>
    <name evidence="2" type="ORF">HUT05_34190</name>
</gene>
<keyword evidence="1" id="KW-0472">Membrane</keyword>
<evidence type="ECO:0000313" key="2">
    <source>
        <dbReference type="EMBL" id="QKZ21955.1"/>
    </source>
</evidence>
<protein>
    <submittedName>
        <fullName evidence="2">Uncharacterized protein</fullName>
    </submittedName>
</protein>
<dbReference type="Proteomes" id="UP000509418">
    <property type="component" value="Chromosome"/>
</dbReference>
<keyword evidence="1" id="KW-0812">Transmembrane</keyword>
<sequence>MTQPPPAPEVTAVLAHNKAVRTRHIALRAALGAALIALPFVLVAAGAPNTFLTVLPIVPGLFVLLFLLIRVRHGRRLGVCEQVLRTYPLEFRDRVDKRNSERLLLGTVHTVKLSVRGQHGARTMRAVSASTVRRWPQSAGSGAWFAGDPAFGGVMVVPGTGDMLFLQPAEWQKYEAERAQADPQRRALAAQAGISSLLEKEVNTIAALGG</sequence>
<dbReference type="RefSeq" id="WP_176577358.1">
    <property type="nucleotide sequence ID" value="NZ_CBDRGH010000002.1"/>
</dbReference>
<proteinExistence type="predicted"/>
<feature type="transmembrane region" description="Helical" evidence="1">
    <location>
        <begin position="25"/>
        <end position="45"/>
    </location>
</feature>
<dbReference type="AlphaFoldDB" id="A0A7H8TEX9"/>
<evidence type="ECO:0000256" key="1">
    <source>
        <dbReference type="SAM" id="Phobius"/>
    </source>
</evidence>
<name>A0A7H8TEX9_STRCX</name>